<protein>
    <submittedName>
        <fullName evidence="2">Unannotated protein</fullName>
    </submittedName>
</protein>
<feature type="transmembrane region" description="Helical" evidence="1">
    <location>
        <begin position="184"/>
        <end position="205"/>
    </location>
</feature>
<feature type="transmembrane region" description="Helical" evidence="1">
    <location>
        <begin position="160"/>
        <end position="179"/>
    </location>
</feature>
<proteinExistence type="predicted"/>
<dbReference type="PANTHER" id="PTHR41795">
    <property type="entry name" value="EXOPOLYSACCHARIDE SYNTHESIS PROTEIN"/>
    <property type="match status" value="1"/>
</dbReference>
<feature type="transmembrane region" description="Helical" evidence="1">
    <location>
        <begin position="67"/>
        <end position="87"/>
    </location>
</feature>
<accession>A0A6J7DRP2</accession>
<evidence type="ECO:0000256" key="1">
    <source>
        <dbReference type="SAM" id="Phobius"/>
    </source>
</evidence>
<dbReference type="EMBL" id="CAFBLU010000011">
    <property type="protein sequence ID" value="CAB4873237.1"/>
    <property type="molecule type" value="Genomic_DNA"/>
</dbReference>
<keyword evidence="1" id="KW-1133">Transmembrane helix</keyword>
<dbReference type="AlphaFoldDB" id="A0A6J7DRP2"/>
<reference evidence="2" key="1">
    <citation type="submission" date="2020-05" db="EMBL/GenBank/DDBJ databases">
        <authorList>
            <person name="Chiriac C."/>
            <person name="Salcher M."/>
            <person name="Ghai R."/>
            <person name="Kavagutti S V."/>
        </authorList>
    </citation>
    <scope>NUCLEOTIDE SEQUENCE</scope>
</reference>
<organism evidence="2">
    <name type="scientific">freshwater metagenome</name>
    <dbReference type="NCBI Taxonomy" id="449393"/>
    <lineage>
        <taxon>unclassified sequences</taxon>
        <taxon>metagenomes</taxon>
        <taxon>ecological metagenomes</taxon>
    </lineage>
</organism>
<evidence type="ECO:0000313" key="2">
    <source>
        <dbReference type="EMBL" id="CAB4873237.1"/>
    </source>
</evidence>
<dbReference type="PANTHER" id="PTHR41795:SF1">
    <property type="entry name" value="EXOPOLYSACCHARIDE SYNTHESIS PROTEIN"/>
    <property type="match status" value="1"/>
</dbReference>
<dbReference type="PIRSF" id="PIRSF033239">
    <property type="entry name" value="ExoD"/>
    <property type="match status" value="1"/>
</dbReference>
<sequence length="210" mass="22744">MPAVPKPNEETVTPVFSDELEKWLGSDKPKTLAGLEDVLEKRSFAVLILFLMSVPALPLPTGGVTHVFEVITILLGLQMVAGLKAIWLPAKWRQRELGEATTGKALPFIVRRVRWFEKRSKPRGQQMLQSRWFSRVTGAVVIAFSAGAMFAPPFSGLDTLPALGAVVLCLGVILGDLFVYCAGILIGVGGISLVLFFGAAVVHGVKMLFQ</sequence>
<name>A0A6J7DRP2_9ZZZZ</name>
<dbReference type="InterPro" id="IPR010331">
    <property type="entry name" value="ExoD"/>
</dbReference>
<feature type="transmembrane region" description="Helical" evidence="1">
    <location>
        <begin position="132"/>
        <end position="154"/>
    </location>
</feature>
<dbReference type="Pfam" id="PF06055">
    <property type="entry name" value="ExoD"/>
    <property type="match status" value="1"/>
</dbReference>
<feature type="transmembrane region" description="Helical" evidence="1">
    <location>
        <begin position="44"/>
        <end position="61"/>
    </location>
</feature>
<keyword evidence="1" id="KW-0472">Membrane</keyword>
<keyword evidence="1" id="KW-0812">Transmembrane</keyword>
<gene>
    <name evidence="2" type="ORF">UFOPK3444_00855</name>
</gene>